<dbReference type="InterPro" id="IPR053154">
    <property type="entry name" value="c-di-AMP_regulator"/>
</dbReference>
<comment type="caution">
    <text evidence="1">The sequence shown here is derived from an EMBL/GenBank/DDBJ whole genome shotgun (WGS) entry which is preliminary data.</text>
</comment>
<evidence type="ECO:0000313" key="2">
    <source>
        <dbReference type="Proteomes" id="UP000245962"/>
    </source>
</evidence>
<proteinExistence type="predicted"/>
<dbReference type="PANTHER" id="PTHR37804">
    <property type="entry name" value="CDAA REGULATORY PROTEIN CDAR"/>
    <property type="match status" value="1"/>
</dbReference>
<dbReference type="Pfam" id="PF07949">
    <property type="entry name" value="YbbR"/>
    <property type="match status" value="1"/>
</dbReference>
<accession>A0A2U0I607</accession>
<reference evidence="1 2" key="1">
    <citation type="submission" date="2018-04" db="EMBL/GenBank/DDBJ databases">
        <title>Marixanthomonas spongiae HN-E44 sp. nov., isolated from a marine sponge.</title>
        <authorList>
            <person name="Luo L."/>
            <person name="Zhuang L."/>
        </authorList>
    </citation>
    <scope>NUCLEOTIDE SEQUENCE [LARGE SCALE GENOMIC DNA]</scope>
    <source>
        <strain evidence="1 2">HN-E44</strain>
    </source>
</reference>
<protein>
    <recommendedName>
        <fullName evidence="3">YbbR-like domain-containing protein</fullName>
    </recommendedName>
</protein>
<dbReference type="Gene3D" id="2.170.120.30">
    <property type="match status" value="1"/>
</dbReference>
<dbReference type="EMBL" id="QEHR01000002">
    <property type="protein sequence ID" value="PVW16537.1"/>
    <property type="molecule type" value="Genomic_DNA"/>
</dbReference>
<sequence length="321" mass="36448">MSAKPKKKYNTGKIKKFLFFLVLAILFWMLTKFSREYTATVDANIVYKSIPNETLLAENNPETLSFDLTTNGFEFFYYQLKQPEITVNLAEYYKKGNKTVTIGNAQLVNLIENQLDEDFSIKNLSLDTLSINLELLVSKKVPVVSKAGLNFKKGYMSLDSISIKPDSVQISGPREVIDTIASVFTKTENFKNIDSDFSEKVAVTVPDAPSLSVVPKEVKLSLRVQEFTQKQVTLPIEVINLPQRTIIKLIPEVTTVSFNVPVKNFNKVSETDFKLLCDFSERNPKGNFMLTQLSKRPSGIRDVEIKDKKIDFLIFKNDSKK</sequence>
<dbReference type="AlphaFoldDB" id="A0A2U0I607"/>
<dbReference type="Proteomes" id="UP000245962">
    <property type="component" value="Unassembled WGS sequence"/>
</dbReference>
<keyword evidence="2" id="KW-1185">Reference proteome</keyword>
<gene>
    <name evidence="1" type="ORF">DDV96_04625</name>
</gene>
<dbReference type="OrthoDB" id="1150187at2"/>
<evidence type="ECO:0000313" key="1">
    <source>
        <dbReference type="EMBL" id="PVW16537.1"/>
    </source>
</evidence>
<name>A0A2U0I607_9FLAO</name>
<dbReference type="Gene3D" id="2.170.120.40">
    <property type="entry name" value="YbbR-like domain"/>
    <property type="match status" value="1"/>
</dbReference>
<organism evidence="1 2">
    <name type="scientific">Marixanthomonas spongiae</name>
    <dbReference type="NCBI Taxonomy" id="2174845"/>
    <lineage>
        <taxon>Bacteria</taxon>
        <taxon>Pseudomonadati</taxon>
        <taxon>Bacteroidota</taxon>
        <taxon>Flavobacteriia</taxon>
        <taxon>Flavobacteriales</taxon>
        <taxon>Flavobacteriaceae</taxon>
        <taxon>Marixanthomonas</taxon>
    </lineage>
</organism>
<dbReference type="PANTHER" id="PTHR37804:SF1">
    <property type="entry name" value="CDAA REGULATORY PROTEIN CDAR"/>
    <property type="match status" value="1"/>
</dbReference>
<evidence type="ECO:0008006" key="3">
    <source>
        <dbReference type="Google" id="ProtNLM"/>
    </source>
</evidence>
<dbReference type="InterPro" id="IPR012505">
    <property type="entry name" value="YbbR"/>
</dbReference>